<name>A0AAU9AVT4_LYSEN</name>
<dbReference type="KEGG" id="lem:LEN_2384"/>
<sequence>MNGAAFGRRLRAAAWSWALSALAAALCMALSFAAVATQANTATATGASAAAPVWLERSFEREGVGVHLRLTPASAQATAAPPRAGDPVRLELQLRRLADGQPLSNLPLGAWLDHEVSVASGAVPACGQRVASILGGGLMQRPLLDLTGYYVLTLDAEGSVSALDPAVRFAGRSSLYAAVQLGGRPFDWAKTGDDRLLYVAVPERREVVAIDLQEFAVRQRIAVAGRPTRLALSPDGQQLWIAQRGDAGEAAPLAGQAPNTAVPAAGSATAATTANAAADPAEAERIDVYAIADGRIETGYRLPPGHHEIAFSDDGRYAYVGSRDSGRVSVIDNAQGRLVREVELGGQPLSLLYLPAQSQLWVVDGAQGAIHRLGRGGAQIDRIALEPGLGPARLTPDGRRVLALNPAQHRVHVLAAADGALQRSLTVSGRPYDLFFTQRYAYIRPLETEQVAMLSLASLEREPTLQYLPTGAQAVGAFAGLPVASSMSENMEGAGAFFAAPGERTVYHYMEGMNAPDSGIRAFGHTPMAVAISRRGLREHGRGRYSATFKLPAQGRMVLALASESPRLRECLAWNVEPAPRTAAARPWTLHWRGASEQRVRRGETAEFALSLQAAPGRTPPPAAALVAWVVSGAGGRAERWPLLAGARDGEYFIRGRMDRAGGYFVHVREAGGAQAAGGDVPAALTVE</sequence>
<gene>
    <name evidence="2" type="ORF">LEN_2384</name>
</gene>
<dbReference type="InterPro" id="IPR051200">
    <property type="entry name" value="Host-pathogen_enzymatic-act"/>
</dbReference>
<reference evidence="2 3" key="1">
    <citation type="journal article" date="2017" name="DNA Res.">
        <title>Complete genome sequence and expression profile of the commercial lytic enzyme producer Lysobacter enzymogenes M497-1.</title>
        <authorList>
            <person name="Takami H."/>
            <person name="Toyoda A."/>
            <person name="Uchiyama I."/>
            <person name="Itoh T."/>
            <person name="Takaki Y."/>
            <person name="Arai W."/>
            <person name="Nishi S."/>
            <person name="Kawai M."/>
            <person name="Shinya K."/>
            <person name="Ikeda H."/>
        </authorList>
    </citation>
    <scope>NUCLEOTIDE SEQUENCE [LARGE SCALE GENOMIC DNA]</scope>
    <source>
        <strain evidence="2 3">M497-1</strain>
    </source>
</reference>
<evidence type="ECO:0000313" key="2">
    <source>
        <dbReference type="EMBL" id="BAV97871.1"/>
    </source>
</evidence>
<evidence type="ECO:0000313" key="3">
    <source>
        <dbReference type="Proteomes" id="UP000218824"/>
    </source>
</evidence>
<dbReference type="SUPFAM" id="SSF50969">
    <property type="entry name" value="YVTN repeat-like/Quinoprotein amine dehydrogenase"/>
    <property type="match status" value="1"/>
</dbReference>
<dbReference type="EMBL" id="AP014940">
    <property type="protein sequence ID" value="BAV97871.1"/>
    <property type="molecule type" value="Genomic_DNA"/>
</dbReference>
<dbReference type="PANTHER" id="PTHR47197">
    <property type="entry name" value="PROTEIN NIRF"/>
    <property type="match status" value="1"/>
</dbReference>
<dbReference type="Gene3D" id="2.130.10.10">
    <property type="entry name" value="YVTN repeat-like/Quinoprotein amine dehydrogenase"/>
    <property type="match status" value="2"/>
</dbReference>
<dbReference type="AlphaFoldDB" id="A0AAU9AVT4"/>
<organism evidence="2 3">
    <name type="scientific">Lysobacter enzymogenes</name>
    <dbReference type="NCBI Taxonomy" id="69"/>
    <lineage>
        <taxon>Bacteria</taxon>
        <taxon>Pseudomonadati</taxon>
        <taxon>Pseudomonadota</taxon>
        <taxon>Gammaproteobacteria</taxon>
        <taxon>Lysobacterales</taxon>
        <taxon>Lysobacteraceae</taxon>
        <taxon>Lysobacter</taxon>
    </lineage>
</organism>
<accession>A0AAU9AVT4</accession>
<proteinExistence type="predicted"/>
<protein>
    <submittedName>
        <fullName evidence="2">Uncharacterized protein</fullName>
    </submittedName>
</protein>
<feature type="chain" id="PRO_5043325292" evidence="1">
    <location>
        <begin position="37"/>
        <end position="688"/>
    </location>
</feature>
<dbReference type="PANTHER" id="PTHR47197:SF3">
    <property type="entry name" value="DIHYDRO-HEME D1 DEHYDROGENASE"/>
    <property type="match status" value="1"/>
</dbReference>
<keyword evidence="1" id="KW-0732">Signal</keyword>
<evidence type="ECO:0000256" key="1">
    <source>
        <dbReference type="SAM" id="SignalP"/>
    </source>
</evidence>
<feature type="signal peptide" evidence="1">
    <location>
        <begin position="1"/>
        <end position="36"/>
    </location>
</feature>
<dbReference type="InterPro" id="IPR015943">
    <property type="entry name" value="WD40/YVTN_repeat-like_dom_sf"/>
</dbReference>
<dbReference type="InterPro" id="IPR011044">
    <property type="entry name" value="Quino_amine_DH_bsu"/>
</dbReference>
<dbReference type="Proteomes" id="UP000218824">
    <property type="component" value="Chromosome"/>
</dbReference>